<dbReference type="EMBL" id="BMXR01000010">
    <property type="protein sequence ID" value="GGX66735.1"/>
    <property type="molecule type" value="Genomic_DNA"/>
</dbReference>
<dbReference type="PANTHER" id="PTHR11895">
    <property type="entry name" value="TRANSAMIDASE"/>
    <property type="match status" value="1"/>
</dbReference>
<evidence type="ECO:0000313" key="3">
    <source>
        <dbReference type="Proteomes" id="UP000626148"/>
    </source>
</evidence>
<evidence type="ECO:0000313" key="2">
    <source>
        <dbReference type="EMBL" id="GGX66735.1"/>
    </source>
</evidence>
<dbReference type="RefSeq" id="WP_189611700.1">
    <property type="nucleotide sequence ID" value="NZ_BMXR01000010.1"/>
</dbReference>
<reference evidence="2" key="1">
    <citation type="journal article" date="2014" name="Int. J. Syst. Evol. Microbiol.">
        <title>Complete genome sequence of Corynebacterium casei LMG S-19264T (=DSM 44701T), isolated from a smear-ripened cheese.</title>
        <authorList>
            <consortium name="US DOE Joint Genome Institute (JGI-PGF)"/>
            <person name="Walter F."/>
            <person name="Albersmeier A."/>
            <person name="Kalinowski J."/>
            <person name="Ruckert C."/>
        </authorList>
    </citation>
    <scope>NUCLEOTIDE SEQUENCE</scope>
    <source>
        <strain evidence="2">KCTC 22169</strain>
    </source>
</reference>
<dbReference type="PROSITE" id="PS00571">
    <property type="entry name" value="AMIDASES"/>
    <property type="match status" value="1"/>
</dbReference>
<dbReference type="InterPro" id="IPR023631">
    <property type="entry name" value="Amidase_dom"/>
</dbReference>
<dbReference type="InterPro" id="IPR000120">
    <property type="entry name" value="Amidase"/>
</dbReference>
<dbReference type="InterPro" id="IPR020556">
    <property type="entry name" value="Amidase_CS"/>
</dbReference>
<dbReference type="InterPro" id="IPR036928">
    <property type="entry name" value="AS_sf"/>
</dbReference>
<organism evidence="2 3">
    <name type="scientific">Saccharospirillum salsuginis</name>
    <dbReference type="NCBI Taxonomy" id="418750"/>
    <lineage>
        <taxon>Bacteria</taxon>
        <taxon>Pseudomonadati</taxon>
        <taxon>Pseudomonadota</taxon>
        <taxon>Gammaproteobacteria</taxon>
        <taxon>Oceanospirillales</taxon>
        <taxon>Saccharospirillaceae</taxon>
        <taxon>Saccharospirillum</taxon>
    </lineage>
</organism>
<accession>A0A918KKD5</accession>
<dbReference type="PANTHER" id="PTHR11895:SF176">
    <property type="entry name" value="AMIDASE AMID-RELATED"/>
    <property type="match status" value="1"/>
</dbReference>
<gene>
    <name evidence="2" type="ORF">GCM10007392_38110</name>
</gene>
<dbReference type="GO" id="GO:0003824">
    <property type="term" value="F:catalytic activity"/>
    <property type="evidence" value="ECO:0007669"/>
    <property type="project" value="InterPro"/>
</dbReference>
<protein>
    <recommendedName>
        <fullName evidence="1">Amidase domain-containing protein</fullName>
    </recommendedName>
</protein>
<name>A0A918KKD5_9GAMM</name>
<proteinExistence type="predicted"/>
<comment type="caution">
    <text evidence="2">The sequence shown here is derived from an EMBL/GenBank/DDBJ whole genome shotgun (WGS) entry which is preliminary data.</text>
</comment>
<dbReference type="Gene3D" id="3.90.1300.10">
    <property type="entry name" value="Amidase signature (AS) domain"/>
    <property type="match status" value="1"/>
</dbReference>
<dbReference type="Pfam" id="PF01425">
    <property type="entry name" value="Amidase"/>
    <property type="match status" value="1"/>
</dbReference>
<reference evidence="2" key="2">
    <citation type="submission" date="2020-09" db="EMBL/GenBank/DDBJ databases">
        <authorList>
            <person name="Sun Q."/>
            <person name="Kim S."/>
        </authorList>
    </citation>
    <scope>NUCLEOTIDE SEQUENCE</scope>
    <source>
        <strain evidence="2">KCTC 22169</strain>
    </source>
</reference>
<sequence length="445" mass="47342">MSDTQHTVKSLSEELALGRADPVDVVEEALARAAASESVFISLLEERARFEAEQSRARQRAGRRLGPLDGVPVAWKDVFDVAGSVTTGGSRVLNHPAEADSECARLAGQAGLVPVGKTNMTELAFSGLGMNPHFGTPHHTPGEGAARVPGGSSSGSAVAVAQGIVPVATGSDTAGSLRIPAAFNGLYSYRPTVGRMPMAGVLPLARSLDTVGTLARTLGDCLWVTEAMRTGCAALPEPMSRAALTLVFDENALDSPLIQGSVKARMLEVARKLEEAGIRVVRRRVSAVRETLAVIDRYGWLGGYEALAEYRDLLEHHPAEAFDPRVRNRILAVGQQPPDRAVVLYRERERLQRALAQELEGAFLLSPTVAHAAPELAPLVDSDDLYMKTNLDTLKLTMVASFLDCPAVAMPAGTDADGQYLSVQLSAPRGDDNRVLRAALAVDSV</sequence>
<dbReference type="SUPFAM" id="SSF75304">
    <property type="entry name" value="Amidase signature (AS) enzymes"/>
    <property type="match status" value="1"/>
</dbReference>
<evidence type="ECO:0000259" key="1">
    <source>
        <dbReference type="Pfam" id="PF01425"/>
    </source>
</evidence>
<dbReference type="Proteomes" id="UP000626148">
    <property type="component" value="Unassembled WGS sequence"/>
</dbReference>
<feature type="domain" description="Amidase" evidence="1">
    <location>
        <begin position="24"/>
        <end position="436"/>
    </location>
</feature>
<keyword evidence="3" id="KW-1185">Reference proteome</keyword>
<dbReference type="AlphaFoldDB" id="A0A918KKD5"/>